<keyword evidence="2" id="KW-1185">Reference proteome</keyword>
<evidence type="ECO:0000313" key="1">
    <source>
        <dbReference type="EMBL" id="GFR27716.1"/>
    </source>
</evidence>
<dbReference type="Proteomes" id="UP000887116">
    <property type="component" value="Unassembled WGS sequence"/>
</dbReference>
<protein>
    <submittedName>
        <fullName evidence="1">Uncharacterized protein</fullName>
    </submittedName>
</protein>
<dbReference type="AlphaFoldDB" id="A0A8X6LYN0"/>
<name>A0A8X6LYN0_TRICU</name>
<gene>
    <name evidence="1" type="ORF">TNCT_662061</name>
</gene>
<organism evidence="1 2">
    <name type="scientific">Trichonephila clavata</name>
    <name type="common">Joro spider</name>
    <name type="synonym">Nephila clavata</name>
    <dbReference type="NCBI Taxonomy" id="2740835"/>
    <lineage>
        <taxon>Eukaryota</taxon>
        <taxon>Metazoa</taxon>
        <taxon>Ecdysozoa</taxon>
        <taxon>Arthropoda</taxon>
        <taxon>Chelicerata</taxon>
        <taxon>Arachnida</taxon>
        <taxon>Araneae</taxon>
        <taxon>Araneomorphae</taxon>
        <taxon>Entelegynae</taxon>
        <taxon>Araneoidea</taxon>
        <taxon>Nephilidae</taxon>
        <taxon>Trichonephila</taxon>
    </lineage>
</organism>
<accession>A0A8X6LYN0</accession>
<proteinExistence type="predicted"/>
<evidence type="ECO:0000313" key="2">
    <source>
        <dbReference type="Proteomes" id="UP000887116"/>
    </source>
</evidence>
<sequence length="121" mass="13452">MRPLNRLKTPSDSTQHMDNVTLYTPLYTPRTLFASAFIYYPRFDAITQNYPTELLIAASVSRCRQTIAADLSGGSSDAAILFFLLVVGGNGKRQILLEGRVESGEVFTSIWNCLCFCGTLY</sequence>
<reference evidence="1" key="1">
    <citation type="submission" date="2020-07" db="EMBL/GenBank/DDBJ databases">
        <title>Multicomponent nature underlies the extraordinary mechanical properties of spider dragline silk.</title>
        <authorList>
            <person name="Kono N."/>
            <person name="Nakamura H."/>
            <person name="Mori M."/>
            <person name="Yoshida Y."/>
            <person name="Ohtoshi R."/>
            <person name="Malay A.D."/>
            <person name="Moran D.A.P."/>
            <person name="Tomita M."/>
            <person name="Numata K."/>
            <person name="Arakawa K."/>
        </authorList>
    </citation>
    <scope>NUCLEOTIDE SEQUENCE</scope>
</reference>
<comment type="caution">
    <text evidence="1">The sequence shown here is derived from an EMBL/GenBank/DDBJ whole genome shotgun (WGS) entry which is preliminary data.</text>
</comment>
<dbReference type="EMBL" id="BMAO01008955">
    <property type="protein sequence ID" value="GFR27716.1"/>
    <property type="molecule type" value="Genomic_DNA"/>
</dbReference>